<feature type="domain" description="BIG2" evidence="2">
    <location>
        <begin position="886"/>
        <end position="964"/>
    </location>
</feature>
<gene>
    <name evidence="3" type="ORF">JYQ75_12555</name>
</gene>
<comment type="caution">
    <text evidence="3">The sequence shown here is derived from an EMBL/GenBank/DDBJ whole genome shotgun (WGS) entry which is preliminary data.</text>
</comment>
<dbReference type="InterPro" id="IPR003343">
    <property type="entry name" value="Big_2"/>
</dbReference>
<dbReference type="SUPFAM" id="SSF49373">
    <property type="entry name" value="Invasin/intimin cell-adhesion fragments"/>
    <property type="match status" value="2"/>
</dbReference>
<dbReference type="InterPro" id="IPR002921">
    <property type="entry name" value="Fungal_lipase-type"/>
</dbReference>
<protein>
    <submittedName>
        <fullName evidence="3">Ig-like domain-containing protein</fullName>
    </submittedName>
</protein>
<sequence>MFADITLDDQRYNTNSENVTWESSSIRSWLNGYGMSVNEPGTDYSNKNFINAAFAANEKKAIKTTNVVNEDNNYYGIEGGNNTLDKVFLLSMSEICNADTAMEYGFVKSDTVADEARRVQCSTYAYAMGTARYQRPLVCNNVRWWLRSPGKNSNYAAIVDDGGWAIDTGNQVTAHFDGVRPALYIDISAVNIADIYAGTVCSDGTVSEGKEETDNIASPLQKSGEFKFETSLDNVVNTSGEDNKTAKYTYDYDENWFFTPSTTYQHELTKMSIRAAMAGYGVMDDPHSIDTNIKYLMAGTDKNSLEFTNYESSYPDPKTNTIGYAISSKNIKNSAGKTCSLLMVTVRGGGYMDEWGGNFDLGTKDEHQGFNEAALQVRDGIKKYVEKYKDKLPYELKVWISGYSRGAATTNLVAKMLDDGEVEGLTRDNIYAFCFECPQNTTRPETYVKGDKYKNIVSVVNPIDIVTKVAMSKFGFRRYGTVYQLPNVRASSGYAVAKLRMMAQYKMLIQYNGISPGAVWDNIIDTDVIGKDPTVTSDTATMHMTWEGIAQASMMDNLMNDLCDVAGNRDNYYMRLQANMISGMAGVLGKNSGLDTGALAVTIARVIPGLATKHPLDTAYLLTHLEPVGRAHYAELCLSWLDSISGDAIAQSSKTKYKKIAVNCPIDVTVYDADNNSVAEIKNDKVTDNEEGLEAYIDENGQKIVCIPEDADYKVDLKATDNGTMTYTVMNQNLETNECSQVKSYVDIPIKKGEVYKSTFETGTESSTETLKNVSGDEVQPSIEKGASEDIKKQVNVTAQSGGSVTGGGSYTISEYAKVTAEPETNYTFAGWYENDNLISKEKEYRFCVQNNRNLSAHFSKNANQGTQKPSSNTTKPSGNTTKAPSIKPFKATGKPKQIAAGKKVNLKAEIGLPDSITKQLIWKSSNTKVATVNANGVVTVKKKTGGKKVTITASNDKIKVSASWKVTSMKGIVKKVKITGAKTVKAGKSLKLKANVTATKKANKKLQWTSSDTKYATVNAKGVVKTKKTAKRKTIKITAMATDGSGKKATFKIKVK</sequence>
<accession>A0ABS3ZLL2</accession>
<dbReference type="Pfam" id="PF02368">
    <property type="entry name" value="Big_2"/>
    <property type="match status" value="1"/>
</dbReference>
<evidence type="ECO:0000313" key="4">
    <source>
        <dbReference type="Proteomes" id="UP001315001"/>
    </source>
</evidence>
<dbReference type="RefSeq" id="WP_209293926.1">
    <property type="nucleotide sequence ID" value="NZ_JAFIQO010000171.1"/>
</dbReference>
<feature type="domain" description="BIG2" evidence="2">
    <location>
        <begin position="973"/>
        <end position="1052"/>
    </location>
</feature>
<keyword evidence="4" id="KW-1185">Reference proteome</keyword>
<dbReference type="InterPro" id="IPR044060">
    <property type="entry name" value="Bacterial_rp_domain"/>
</dbReference>
<dbReference type="Gene3D" id="3.40.50.1820">
    <property type="entry name" value="alpha/beta hydrolase"/>
    <property type="match status" value="1"/>
</dbReference>
<feature type="region of interest" description="Disordered" evidence="1">
    <location>
        <begin position="859"/>
        <end position="895"/>
    </location>
</feature>
<dbReference type="Proteomes" id="UP001315001">
    <property type="component" value="Unassembled WGS sequence"/>
</dbReference>
<evidence type="ECO:0000256" key="1">
    <source>
        <dbReference type="SAM" id="MobiDB-lite"/>
    </source>
</evidence>
<feature type="compositionally biased region" description="Polar residues" evidence="1">
    <location>
        <begin position="859"/>
        <end position="884"/>
    </location>
</feature>
<dbReference type="Pfam" id="PF01764">
    <property type="entry name" value="Lipase_3"/>
    <property type="match status" value="1"/>
</dbReference>
<dbReference type="SMART" id="SM00635">
    <property type="entry name" value="BID_2"/>
    <property type="match status" value="2"/>
</dbReference>
<dbReference type="InterPro" id="IPR046240">
    <property type="entry name" value="DUF6273"/>
</dbReference>
<proteinExistence type="predicted"/>
<dbReference type="Pfam" id="PF19789">
    <property type="entry name" value="DUF6273"/>
    <property type="match status" value="1"/>
</dbReference>
<dbReference type="Pfam" id="PF18998">
    <property type="entry name" value="Flg_new_2"/>
    <property type="match status" value="1"/>
</dbReference>
<dbReference type="CDD" id="cd00741">
    <property type="entry name" value="Lipase"/>
    <property type="match status" value="1"/>
</dbReference>
<evidence type="ECO:0000259" key="2">
    <source>
        <dbReference type="SMART" id="SM00635"/>
    </source>
</evidence>
<evidence type="ECO:0000313" key="3">
    <source>
        <dbReference type="EMBL" id="MBP0058206.1"/>
    </source>
</evidence>
<reference evidence="3 4" key="1">
    <citation type="submission" date="2021-02" db="EMBL/GenBank/DDBJ databases">
        <title>Lactate utilizing bacteria of the human gut.</title>
        <authorList>
            <person name="Sheridan P.O."/>
        </authorList>
    </citation>
    <scope>NUCLEOTIDE SEQUENCE [LARGE SCALE GENOMIC DNA]</scope>
    <source>
        <strain evidence="3 4">HTF-83D</strain>
    </source>
</reference>
<organism evidence="3 4">
    <name type="scientific">Anaerobutyricum soehngenii</name>
    <dbReference type="NCBI Taxonomy" id="105843"/>
    <lineage>
        <taxon>Bacteria</taxon>
        <taxon>Bacillati</taxon>
        <taxon>Bacillota</taxon>
        <taxon>Clostridia</taxon>
        <taxon>Lachnospirales</taxon>
        <taxon>Lachnospiraceae</taxon>
        <taxon>Anaerobutyricum</taxon>
    </lineage>
</organism>
<dbReference type="InterPro" id="IPR008964">
    <property type="entry name" value="Invasin/intimin_cell_adhesion"/>
</dbReference>
<dbReference type="InterPro" id="IPR029058">
    <property type="entry name" value="AB_hydrolase_fold"/>
</dbReference>
<name>A0ABS3ZLL2_9FIRM</name>
<dbReference type="Gene3D" id="2.60.40.1080">
    <property type="match status" value="2"/>
</dbReference>
<dbReference type="SUPFAM" id="SSF53474">
    <property type="entry name" value="alpha/beta-Hydrolases"/>
    <property type="match status" value="1"/>
</dbReference>
<dbReference type="EMBL" id="JAFIQO010000171">
    <property type="protein sequence ID" value="MBP0058206.1"/>
    <property type="molecule type" value="Genomic_DNA"/>
</dbReference>